<reference evidence="2 3" key="1">
    <citation type="submission" date="2020-04" db="EMBL/GenBank/DDBJ databases">
        <title>Massilia sp. RP-1-19 isolated from soil.</title>
        <authorList>
            <person name="Dahal R.H."/>
        </authorList>
    </citation>
    <scope>NUCLEOTIDE SEQUENCE [LARGE SCALE GENOMIC DNA]</scope>
    <source>
        <strain evidence="2 3">RP-1-19</strain>
    </source>
</reference>
<dbReference type="Pfam" id="PF13687">
    <property type="entry name" value="DUF4153"/>
    <property type="match status" value="1"/>
</dbReference>
<keyword evidence="3" id="KW-1185">Reference proteome</keyword>
<protein>
    <submittedName>
        <fullName evidence="2">DUF4153 domain-containing protein</fullName>
    </submittedName>
</protein>
<proteinExistence type="predicted"/>
<feature type="transmembrane region" description="Helical" evidence="1">
    <location>
        <begin position="83"/>
        <end position="104"/>
    </location>
</feature>
<sequence>MLSSDAASNWPVPTVHSPNIGAVRLAAGLLQGMVLYLLYQAVKDKAWPATEPLLSGPLLLVWLIVPVIFISSLGVLNRRQLIIWIPAAAAVLAALGVYDVWRAASLNAAPYAANNKSVHLSSQLIFVSTVGFFIAQSLIMAAAGEKRRIASYPAYFETAWKQFVQLAFSGLFVGVVWLVLLLGSELFMLIKLDFLRKLINESWFVIPVIAFAFSCAMHITDVRPAIVRGIRTLLLVLMSWILPVAVLVIGGFLLSLPFTGLEPLWDTRSATGVLLGAAALLIVLINAAFQDGAPDVAAARVVQGSVRLAALLLVPIVVIAMYALGLRVGDYGWTTSRILAAACLIVASLYASGYACAALRPARLGAISGTNIANAFVVLVMLLVLFSPLGDPARLSVANQMARLEAGKVPVDKFDFTYLRFEGERYGQAALEKLRASAQGKDAQTVRDRIAEVQKLKGRGPRPEDFMARPAPVRLSAKARVWPKGSQLPASFLQTDLNLLAGSPYPACLRGEQGDCDIVLVDLTADGNPEIVMLSALPDANAVVVGETKPGQWRALGTLPSSLAACGPLRKALLDGQYNLVPPAISELQVAGTRLAVRPRWEPEVFECKDEAR</sequence>
<accession>A0A848HSW0</accession>
<dbReference type="RefSeq" id="WP_169468797.1">
    <property type="nucleotide sequence ID" value="NZ_JABBGG010000013.1"/>
</dbReference>
<feature type="transmembrane region" description="Helical" evidence="1">
    <location>
        <begin position="21"/>
        <end position="39"/>
    </location>
</feature>
<evidence type="ECO:0000313" key="2">
    <source>
        <dbReference type="EMBL" id="NML63139.1"/>
    </source>
</evidence>
<evidence type="ECO:0000256" key="1">
    <source>
        <dbReference type="SAM" id="Phobius"/>
    </source>
</evidence>
<feature type="transmembrane region" description="Helical" evidence="1">
    <location>
        <begin position="124"/>
        <end position="143"/>
    </location>
</feature>
<feature type="transmembrane region" description="Helical" evidence="1">
    <location>
        <begin position="309"/>
        <end position="326"/>
    </location>
</feature>
<feature type="transmembrane region" description="Helical" evidence="1">
    <location>
        <begin position="202"/>
        <end position="220"/>
    </location>
</feature>
<dbReference type="AlphaFoldDB" id="A0A848HSW0"/>
<keyword evidence="1" id="KW-0472">Membrane</keyword>
<keyword evidence="1" id="KW-0812">Transmembrane</keyword>
<evidence type="ECO:0000313" key="3">
    <source>
        <dbReference type="Proteomes" id="UP000583752"/>
    </source>
</evidence>
<dbReference type="InterPro" id="IPR025291">
    <property type="entry name" value="DUF4153"/>
</dbReference>
<comment type="caution">
    <text evidence="2">The sequence shown here is derived from an EMBL/GenBank/DDBJ whole genome shotgun (WGS) entry which is preliminary data.</text>
</comment>
<feature type="transmembrane region" description="Helical" evidence="1">
    <location>
        <begin position="163"/>
        <end position="182"/>
    </location>
</feature>
<name>A0A848HSW0_9BURK</name>
<feature type="transmembrane region" description="Helical" evidence="1">
    <location>
        <begin position="232"/>
        <end position="258"/>
    </location>
</feature>
<feature type="transmembrane region" description="Helical" evidence="1">
    <location>
        <begin position="338"/>
        <end position="359"/>
    </location>
</feature>
<feature type="transmembrane region" description="Helical" evidence="1">
    <location>
        <begin position="59"/>
        <end position="76"/>
    </location>
</feature>
<feature type="transmembrane region" description="Helical" evidence="1">
    <location>
        <begin position="371"/>
        <end position="390"/>
    </location>
</feature>
<keyword evidence="1" id="KW-1133">Transmembrane helix</keyword>
<organism evidence="2 3">
    <name type="scientific">Massilia polaris</name>
    <dbReference type="NCBI Taxonomy" id="2728846"/>
    <lineage>
        <taxon>Bacteria</taxon>
        <taxon>Pseudomonadati</taxon>
        <taxon>Pseudomonadota</taxon>
        <taxon>Betaproteobacteria</taxon>
        <taxon>Burkholderiales</taxon>
        <taxon>Oxalobacteraceae</taxon>
        <taxon>Telluria group</taxon>
        <taxon>Massilia</taxon>
    </lineage>
</organism>
<feature type="transmembrane region" description="Helical" evidence="1">
    <location>
        <begin position="270"/>
        <end position="289"/>
    </location>
</feature>
<dbReference type="Proteomes" id="UP000583752">
    <property type="component" value="Unassembled WGS sequence"/>
</dbReference>
<dbReference type="EMBL" id="JABBGG010000013">
    <property type="protein sequence ID" value="NML63139.1"/>
    <property type="molecule type" value="Genomic_DNA"/>
</dbReference>
<gene>
    <name evidence="2" type="ORF">HHL21_19040</name>
</gene>